<dbReference type="Gene3D" id="3.30.310.50">
    <property type="entry name" value="Alpha-D-phosphohexomutase, C-terminal domain"/>
    <property type="match status" value="1"/>
</dbReference>
<comment type="pathway">
    <text evidence="3">Nucleotide-sugar biosynthesis; GDP-alpha-D-mannose biosynthesis; alpha-D-mannose 1-phosphate from D-fructose 6-phosphate: step 2/2.</text>
</comment>
<reference evidence="15 16" key="1">
    <citation type="submission" date="2016-07" db="EMBL/GenBank/DDBJ databases">
        <title>Draft Genome Sequence of Methylophaga muralis Bur 1.</title>
        <authorList>
            <person name="Vasilenko O.V."/>
            <person name="Doronina N.V."/>
            <person name="Shmareva M.N."/>
            <person name="Tarlachkov S.V."/>
            <person name="Mustakhimov I."/>
            <person name="Trotsenko Y.A."/>
        </authorList>
    </citation>
    <scope>NUCLEOTIDE SEQUENCE [LARGE SCALE GENOMIC DNA]</scope>
    <source>
        <strain evidence="15 16">Bur 1</strain>
    </source>
</reference>
<sequence length="769" mass="84542">MLLTLQNLKIFRRRLSSLAILLMILIVVSGLAAAIWINDYQKQSAVTVFNQQQTEKLATAASGLIDMLQTWQQQFNDMTAADAQDPVAYGWPAASTACVLTEIPSAPTSDACIPVSFGTINSLRQAEKQGMADIAVMQPNTPQAHILLTKKLNDSSYLVLSLQMTELENKLRERYLTIGSGNLVLQQGAQNWLTLLEQGDNKTQQSGRIYYQSLPGAYWRLAFSPAENVAKSAAWPALAMLTIIVFVLCWLVATKFSTLRAKKQAQIGARPRPVEYVENEVNIDNTPTPAVIRVAAPKISKTEAVDRVRPVDIKPVIFKAYDIRGIVGTQLSEPIMRVLGLAIGTEAQHQEQTRIIVGRDGRLSSESFSDALIEGILASGCDVTDIGAVPTPLVYFASQHMRTNCGVVVTGSHNPQGYNGLKIVINNKTLAGEAIQGIYHRIQQSRLYDGEGQLRQADIIESYIEKVKLAVTLSRPLKVGVDCGNGIAGKVVPRLLKAMGCDVHELFCEVDGHFPNHHPNPAQPQNMRDISKLVRDKHLDIGLAFDGDGDRLGVVNGEGEIIWPDRLLMLFATDILKRHKGSTIIYDVKSTGMLEQVISRAGGKPLMCASGHSLLRAEMMKHDAKLAGELSGHIFFADNWYGFDDALFAACRLLALIADDPQRRGATEIFAAQPQSVSTPEILIDLDTAECRRFMTQFTQNAQFDGAEVITIDGVRVNFGKGWGLVRASNTVPGLTLRFEAETEADLEQIKQQFIQQMLQVKPNLSLNF</sequence>
<dbReference type="CDD" id="cd03089">
    <property type="entry name" value="PMM_PGM"/>
    <property type="match status" value="1"/>
</dbReference>
<evidence type="ECO:0000256" key="7">
    <source>
        <dbReference type="ARBA" id="ARBA00022723"/>
    </source>
</evidence>
<dbReference type="Pfam" id="PF00408">
    <property type="entry name" value="PGM_PMM_IV"/>
    <property type="match status" value="1"/>
</dbReference>
<keyword evidence="7" id="KW-0479">Metal-binding</keyword>
<dbReference type="InterPro" id="IPR016055">
    <property type="entry name" value="A-D-PHexomutase_a/b/a-I/II/III"/>
</dbReference>
<keyword evidence="10" id="KW-0812">Transmembrane</keyword>
<dbReference type="PRINTS" id="PR00509">
    <property type="entry name" value="PGMPMM"/>
</dbReference>
<evidence type="ECO:0000256" key="10">
    <source>
        <dbReference type="SAM" id="Phobius"/>
    </source>
</evidence>
<evidence type="ECO:0000313" key="15">
    <source>
        <dbReference type="EMBL" id="ODN66221.1"/>
    </source>
</evidence>
<evidence type="ECO:0000259" key="13">
    <source>
        <dbReference type="Pfam" id="PF02879"/>
    </source>
</evidence>
<feature type="domain" description="Alpha-D-phosphohexomutase alpha/beta/alpha" evidence="14">
    <location>
        <begin position="564"/>
        <end position="661"/>
    </location>
</feature>
<keyword evidence="8" id="KW-0460">Magnesium</keyword>
<dbReference type="InterPro" id="IPR005843">
    <property type="entry name" value="A-D-PHexomutase_C"/>
</dbReference>
<name>A0A1E3GS43_9GAMM</name>
<evidence type="ECO:0000256" key="6">
    <source>
        <dbReference type="ARBA" id="ARBA00022553"/>
    </source>
</evidence>
<dbReference type="PANTHER" id="PTHR43771:SF2">
    <property type="entry name" value="PHOSPHOMANNOMUTASE_PHOSPHOGLUCOMUTASE"/>
    <property type="match status" value="1"/>
</dbReference>
<dbReference type="EC" id="5.4.2.8" evidence="5"/>
<dbReference type="RefSeq" id="WP_136554712.1">
    <property type="nucleotide sequence ID" value="NZ_MCRI01000024.1"/>
</dbReference>
<feature type="domain" description="Alpha-D-phosphohexomutase C-terminal" evidence="11">
    <location>
        <begin position="702"/>
        <end position="755"/>
    </location>
</feature>
<dbReference type="SUPFAM" id="SSF55957">
    <property type="entry name" value="Phosphoglucomutase, C-terminal domain"/>
    <property type="match status" value="1"/>
</dbReference>
<feature type="domain" description="Alpha-D-phosphohexomutase alpha/beta/alpha" evidence="12">
    <location>
        <begin position="317"/>
        <end position="446"/>
    </location>
</feature>
<feature type="domain" description="Alpha-D-phosphohexomutase alpha/beta/alpha" evidence="13">
    <location>
        <begin position="461"/>
        <end position="559"/>
    </location>
</feature>
<dbReference type="SUPFAM" id="SSF53738">
    <property type="entry name" value="Phosphoglucomutase, first 3 domains"/>
    <property type="match status" value="3"/>
</dbReference>
<evidence type="ECO:0000256" key="2">
    <source>
        <dbReference type="ARBA" id="ARBA00001946"/>
    </source>
</evidence>
<keyword evidence="10" id="KW-0472">Membrane</keyword>
<evidence type="ECO:0000259" key="14">
    <source>
        <dbReference type="Pfam" id="PF02880"/>
    </source>
</evidence>
<proteinExistence type="inferred from homology"/>
<dbReference type="PATRIC" id="fig|291169.3.peg.2037"/>
<evidence type="ECO:0000256" key="4">
    <source>
        <dbReference type="ARBA" id="ARBA00010231"/>
    </source>
</evidence>
<organism evidence="15 16">
    <name type="scientific">Methylophaga muralis</name>
    <dbReference type="NCBI Taxonomy" id="291169"/>
    <lineage>
        <taxon>Bacteria</taxon>
        <taxon>Pseudomonadati</taxon>
        <taxon>Pseudomonadota</taxon>
        <taxon>Gammaproteobacteria</taxon>
        <taxon>Thiotrichales</taxon>
        <taxon>Piscirickettsiaceae</taxon>
        <taxon>Methylophaga</taxon>
    </lineage>
</organism>
<dbReference type="GO" id="GO:0005975">
    <property type="term" value="P:carbohydrate metabolic process"/>
    <property type="evidence" value="ECO:0007669"/>
    <property type="project" value="InterPro"/>
</dbReference>
<keyword evidence="10" id="KW-1133">Transmembrane helix</keyword>
<evidence type="ECO:0000259" key="12">
    <source>
        <dbReference type="Pfam" id="PF02878"/>
    </source>
</evidence>
<accession>A0A1E3GS43</accession>
<evidence type="ECO:0000259" key="11">
    <source>
        <dbReference type="Pfam" id="PF00408"/>
    </source>
</evidence>
<protein>
    <recommendedName>
        <fullName evidence="5">phosphomannomutase</fullName>
        <ecNumber evidence="5">5.4.2.8</ecNumber>
    </recommendedName>
</protein>
<evidence type="ECO:0000256" key="8">
    <source>
        <dbReference type="ARBA" id="ARBA00022842"/>
    </source>
</evidence>
<dbReference type="Pfam" id="PF02880">
    <property type="entry name" value="PGM_PMM_III"/>
    <property type="match status" value="1"/>
</dbReference>
<dbReference type="GO" id="GO:0004615">
    <property type="term" value="F:phosphomannomutase activity"/>
    <property type="evidence" value="ECO:0007669"/>
    <property type="project" value="UniProtKB-EC"/>
</dbReference>
<comment type="caution">
    <text evidence="15">The sequence shown here is derived from an EMBL/GenBank/DDBJ whole genome shotgun (WGS) entry which is preliminary data.</text>
</comment>
<dbReference type="Proteomes" id="UP000094379">
    <property type="component" value="Unassembled WGS sequence"/>
</dbReference>
<dbReference type="Pfam" id="PF02878">
    <property type="entry name" value="PGM_PMM_I"/>
    <property type="match status" value="1"/>
</dbReference>
<dbReference type="InterPro" id="IPR036900">
    <property type="entry name" value="A-D-PHexomutase_C_sf"/>
</dbReference>
<dbReference type="InterPro" id="IPR016066">
    <property type="entry name" value="A-D-PHexomutase_CS"/>
</dbReference>
<dbReference type="AlphaFoldDB" id="A0A1E3GS43"/>
<feature type="transmembrane region" description="Helical" evidence="10">
    <location>
        <begin position="233"/>
        <end position="253"/>
    </location>
</feature>
<dbReference type="InterPro" id="IPR005845">
    <property type="entry name" value="A-D-PHexomutase_a/b/a-II"/>
</dbReference>
<comment type="catalytic activity">
    <reaction evidence="1">
        <text>alpha-D-mannose 1-phosphate = D-mannose 6-phosphate</text>
        <dbReference type="Rhea" id="RHEA:11140"/>
        <dbReference type="ChEBI" id="CHEBI:58409"/>
        <dbReference type="ChEBI" id="CHEBI:58735"/>
        <dbReference type="EC" id="5.4.2.8"/>
    </reaction>
</comment>
<evidence type="ECO:0000313" key="16">
    <source>
        <dbReference type="Proteomes" id="UP000094379"/>
    </source>
</evidence>
<evidence type="ECO:0000256" key="1">
    <source>
        <dbReference type="ARBA" id="ARBA00000586"/>
    </source>
</evidence>
<dbReference type="Gene3D" id="3.40.120.10">
    <property type="entry name" value="Alpha-D-Glucose-1,6-Bisphosphate, subunit A, domain 3"/>
    <property type="match status" value="3"/>
</dbReference>
<gene>
    <name evidence="15" type="primary">algC_1</name>
    <name evidence="15" type="ORF">A9E74_02027</name>
</gene>
<dbReference type="EMBL" id="MCRI01000024">
    <property type="protein sequence ID" value="ODN66221.1"/>
    <property type="molecule type" value="Genomic_DNA"/>
</dbReference>
<dbReference type="GO" id="GO:0000287">
    <property type="term" value="F:magnesium ion binding"/>
    <property type="evidence" value="ECO:0007669"/>
    <property type="project" value="InterPro"/>
</dbReference>
<dbReference type="PANTHER" id="PTHR43771">
    <property type="entry name" value="PHOSPHOMANNOMUTASE"/>
    <property type="match status" value="1"/>
</dbReference>
<dbReference type="STRING" id="291169.A9E74_02027"/>
<dbReference type="InterPro" id="IPR005846">
    <property type="entry name" value="A-D-PHexomutase_a/b/a-III"/>
</dbReference>
<keyword evidence="9 15" id="KW-0413">Isomerase</keyword>
<comment type="similarity">
    <text evidence="4">Belongs to the phosphohexose mutase family.</text>
</comment>
<dbReference type="InterPro" id="IPR005844">
    <property type="entry name" value="A-D-PHexomutase_a/b/a-I"/>
</dbReference>
<evidence type="ECO:0000256" key="3">
    <source>
        <dbReference type="ARBA" id="ARBA00004699"/>
    </source>
</evidence>
<keyword evidence="16" id="KW-1185">Reference proteome</keyword>
<dbReference type="InterPro" id="IPR005841">
    <property type="entry name" value="Alpha-D-phosphohexomutase_SF"/>
</dbReference>
<comment type="cofactor">
    <cofactor evidence="2">
        <name>Mg(2+)</name>
        <dbReference type="ChEBI" id="CHEBI:18420"/>
    </cofactor>
</comment>
<evidence type="ECO:0000256" key="9">
    <source>
        <dbReference type="ARBA" id="ARBA00023235"/>
    </source>
</evidence>
<keyword evidence="6" id="KW-0597">Phosphoprotein</keyword>
<evidence type="ECO:0000256" key="5">
    <source>
        <dbReference type="ARBA" id="ARBA00012730"/>
    </source>
</evidence>
<dbReference type="PROSITE" id="PS00710">
    <property type="entry name" value="PGM_PMM"/>
    <property type="match status" value="1"/>
</dbReference>
<dbReference type="Pfam" id="PF02879">
    <property type="entry name" value="PGM_PMM_II"/>
    <property type="match status" value="1"/>
</dbReference>